<accession>A0AAD4S3D0</accession>
<organism evidence="1 2">
    <name type="scientific">Papaver atlanticum</name>
    <dbReference type="NCBI Taxonomy" id="357466"/>
    <lineage>
        <taxon>Eukaryota</taxon>
        <taxon>Viridiplantae</taxon>
        <taxon>Streptophyta</taxon>
        <taxon>Embryophyta</taxon>
        <taxon>Tracheophyta</taxon>
        <taxon>Spermatophyta</taxon>
        <taxon>Magnoliopsida</taxon>
        <taxon>Ranunculales</taxon>
        <taxon>Papaveraceae</taxon>
        <taxon>Papaveroideae</taxon>
        <taxon>Papaver</taxon>
    </lineage>
</organism>
<evidence type="ECO:0000313" key="2">
    <source>
        <dbReference type="Proteomes" id="UP001202328"/>
    </source>
</evidence>
<sequence>MKINCTVNISTNEVICFSSCALSLLLQLFMNNMINLVVRPGVQVILSRSLLEQAQSTWSIMRSLPWMTSLNFNQQKATRKHYLMNRKAEDILEGSFMAVSDGCPLLTKLDINGDIIFLVQKQKFLRRQIVAVLY</sequence>
<protein>
    <submittedName>
        <fullName evidence="1">Uncharacterized protein</fullName>
    </submittedName>
</protein>
<dbReference type="Proteomes" id="UP001202328">
    <property type="component" value="Unassembled WGS sequence"/>
</dbReference>
<name>A0AAD4S3D0_9MAGN</name>
<gene>
    <name evidence="1" type="ORF">MKW98_025275</name>
</gene>
<evidence type="ECO:0000313" key="1">
    <source>
        <dbReference type="EMBL" id="KAI3853758.1"/>
    </source>
</evidence>
<keyword evidence="2" id="KW-1185">Reference proteome</keyword>
<comment type="caution">
    <text evidence="1">The sequence shown here is derived from an EMBL/GenBank/DDBJ whole genome shotgun (WGS) entry which is preliminary data.</text>
</comment>
<dbReference type="EMBL" id="JAJJMB010015535">
    <property type="protein sequence ID" value="KAI3853758.1"/>
    <property type="molecule type" value="Genomic_DNA"/>
</dbReference>
<proteinExistence type="predicted"/>
<reference evidence="1" key="1">
    <citation type="submission" date="2022-04" db="EMBL/GenBank/DDBJ databases">
        <title>A functionally conserved STORR gene fusion in Papaver species that diverged 16.8 million years ago.</title>
        <authorList>
            <person name="Catania T."/>
        </authorList>
    </citation>
    <scope>NUCLEOTIDE SEQUENCE</scope>
    <source>
        <strain evidence="1">S-188037</strain>
    </source>
</reference>
<dbReference type="AlphaFoldDB" id="A0AAD4S3D0"/>